<proteinExistence type="predicted"/>
<dbReference type="AlphaFoldDB" id="A0A7L5A378"/>
<dbReference type="SUPFAM" id="SSF49854">
    <property type="entry name" value="Spermadhesin, CUB domain"/>
    <property type="match status" value="2"/>
</dbReference>
<name>A0A7L5A378_9BACT</name>
<evidence type="ECO:0000313" key="4">
    <source>
        <dbReference type="Proteomes" id="UP000326380"/>
    </source>
</evidence>
<dbReference type="PROSITE" id="PS01180">
    <property type="entry name" value="CUB"/>
    <property type="match status" value="2"/>
</dbReference>
<accession>A0A7L5A378</accession>
<dbReference type="InterPro" id="IPR026444">
    <property type="entry name" value="Secre_tail"/>
</dbReference>
<keyword evidence="1" id="KW-0677">Repeat</keyword>
<evidence type="ECO:0000256" key="2">
    <source>
        <dbReference type="ARBA" id="ARBA00023157"/>
    </source>
</evidence>
<dbReference type="InterPro" id="IPR000859">
    <property type="entry name" value="CUB_dom"/>
</dbReference>
<protein>
    <submittedName>
        <fullName evidence="3">T9SS type A sorting domain-containing protein</fullName>
    </submittedName>
</protein>
<dbReference type="Gene3D" id="2.60.120.290">
    <property type="entry name" value="Spermadhesin, CUB domain"/>
    <property type="match status" value="2"/>
</dbReference>
<dbReference type="Proteomes" id="UP000326380">
    <property type="component" value="Unassembled WGS sequence"/>
</dbReference>
<dbReference type="InterPro" id="IPR035914">
    <property type="entry name" value="Sperma_CUB_dom_sf"/>
</dbReference>
<evidence type="ECO:0000313" key="3">
    <source>
        <dbReference type="EMBL" id="KAA9338638.1"/>
    </source>
</evidence>
<reference evidence="3 4" key="1">
    <citation type="submission" date="2019-09" db="EMBL/GenBank/DDBJ databases">
        <title>Genome sequence of Hymenobacter sp. M3.</title>
        <authorList>
            <person name="Srinivasan S."/>
        </authorList>
    </citation>
    <scope>NUCLEOTIDE SEQUENCE [LARGE SCALE GENOMIC DNA]</scope>
    <source>
        <strain evidence="3 4">M3</strain>
    </source>
</reference>
<comment type="caution">
    <text evidence="3">The sequence shown here is derived from an EMBL/GenBank/DDBJ whole genome shotgun (WGS) entry which is preliminary data.</text>
</comment>
<organism evidence="3 4">
    <name type="scientific">Hymenobacter busanensis</name>
    <dbReference type="NCBI Taxonomy" id="2607656"/>
    <lineage>
        <taxon>Bacteria</taxon>
        <taxon>Pseudomonadati</taxon>
        <taxon>Bacteroidota</taxon>
        <taxon>Cytophagia</taxon>
        <taxon>Cytophagales</taxon>
        <taxon>Hymenobacteraceae</taxon>
        <taxon>Hymenobacter</taxon>
    </lineage>
</organism>
<dbReference type="SMART" id="SM00042">
    <property type="entry name" value="CUB"/>
    <property type="match status" value="2"/>
</dbReference>
<keyword evidence="2" id="KW-1015">Disulfide bond</keyword>
<evidence type="ECO:0000256" key="1">
    <source>
        <dbReference type="ARBA" id="ARBA00022737"/>
    </source>
</evidence>
<sequence length="1215" mass="124453">MKHHYSSALRRLLLVVCCMVSAGLAKQAHGQAYIMPVTGASTITTCAGNLYDNGGPAGPYAPNSNSTTTILPGTAGNKVKLQFNSFVVDYNDYLTIYDGTSTAAPIIGTYYGANMPGTVYGSTSSGALTLRFGGYNYYSYSGFDASISCVTSVPQPDLTLQGATAYPASVVAGGTIQSSCSIYNLSGTTATSSNVGYYLSTNATLDAGDQLLGTSIGGALSVNGSSFRNSYLQLGTAVAPGSYFLLFVADYQNAVSESNEQNNVSSVSITVASPNHDLVIQQASALPVSVAQGGILSLSCYINNLGNATAPSSSVGYYLSTNATLDASDVLLTSTFGGTLVPAFQSSRYGTTNIPAGTPTGSYYVLFVADYQNVVGETNEQNNVAAVSITVSPPGIDLLFQQASLYYTTVTAGTANSTSAYLVNQGNITAGASSVGYYLSTNTTLDAGDVLLVSSAVGSLGAGQSTAVYGNFTVPAATAPGSYYVLFVADRQGQVTETNEQNNVVSVPMTVQQPNVDLVIQQPGLSVTTAAPGFTFYANNYIANIGTTLAASSNVGYYLSTNTTLDANDVLLTSTFGGTLSGGTSSSRFGSLTVPVGTATGSYYVLFVADYQNQVGETNEQNNVASVPFTVAPASPDYVVSQAFVSRSATAAGGTVTCSAYFSNQGSALAPANSLRIYLSTNTTLDVNDVLLSNVPTAAISPGFGQTYNTNVVIPNTTTPAGYYVLFVADAQNAVPESNEQNNLAYSVMNVTAPFNGQMVPQTGTSTITTCSTTVYDNGGTDEYANFSDGTLTILPATAGAKVRLNFTSFALESGFDYLYIYDGNSTAATLLGSFTGFQSPGIITASNGNSSGALTLRFTSDQTAVAPGFEAAVSCFTAALPDLTLPQFTATPTTVAAGAQVAASVTLSNVGPGVAAATVVSYYLSQNAVFDAGDQLLGTSSGGTLNNGASVTRNNNVTVPTNVASGTYYLLAIADPSGAVVETNEQNNAAAPIAITVIGANPDLVVSSPTVSPVSVSAGANVATTCFFENSGPVAAGAHGLGYYLSTDATFSSNDVWLHSINVASMNPGFGSTRTAAMTIPANTVPGPYFLLYVADPAGQVTETNEQNNVVSRAITVLQGTAVREQTAGFAISLFPSPVAAGAAFTVEVAGAGQTTAAELTLVNSLGQVVSRRHATLRSTGGSQVFGTETLARGVYTLRISGANLNVVRRVVID</sequence>
<dbReference type="Pfam" id="PF07705">
    <property type="entry name" value="CARDB"/>
    <property type="match status" value="7"/>
</dbReference>
<dbReference type="EMBL" id="VTWU01000002">
    <property type="protein sequence ID" value="KAA9338638.1"/>
    <property type="molecule type" value="Genomic_DNA"/>
</dbReference>
<dbReference type="RefSeq" id="WP_151078187.1">
    <property type="nucleotide sequence ID" value="NZ_CP047647.1"/>
</dbReference>
<dbReference type="Gene3D" id="2.60.40.10">
    <property type="entry name" value="Immunoglobulins"/>
    <property type="match status" value="7"/>
</dbReference>
<dbReference type="NCBIfam" id="TIGR04183">
    <property type="entry name" value="Por_Secre_tail"/>
    <property type="match status" value="1"/>
</dbReference>
<dbReference type="InterPro" id="IPR011635">
    <property type="entry name" value="CARDB"/>
</dbReference>
<keyword evidence="4" id="KW-1185">Reference proteome</keyword>
<dbReference type="PANTHER" id="PTHR24251">
    <property type="entry name" value="OVOCHYMASE-RELATED"/>
    <property type="match status" value="1"/>
</dbReference>
<dbReference type="InterPro" id="IPR013783">
    <property type="entry name" value="Ig-like_fold"/>
</dbReference>
<dbReference type="CDD" id="cd00041">
    <property type="entry name" value="CUB"/>
    <property type="match status" value="2"/>
</dbReference>
<dbReference type="Pfam" id="PF00431">
    <property type="entry name" value="CUB"/>
    <property type="match status" value="2"/>
</dbReference>
<gene>
    <name evidence="3" type="ORF">F0P96_07385</name>
</gene>